<feature type="region of interest" description="Disordered" evidence="2">
    <location>
        <begin position="648"/>
        <end position="695"/>
    </location>
</feature>
<feature type="compositionally biased region" description="Polar residues" evidence="2">
    <location>
        <begin position="203"/>
        <end position="216"/>
    </location>
</feature>
<keyword evidence="1" id="KW-0863">Zinc-finger</keyword>
<name>A0A2A2LM24_9BILA</name>
<dbReference type="AlphaFoldDB" id="A0A2A2LM24"/>
<feature type="domain" description="C2H2-type" evidence="3">
    <location>
        <begin position="604"/>
        <end position="628"/>
    </location>
</feature>
<evidence type="ECO:0000256" key="1">
    <source>
        <dbReference type="PROSITE-ProRule" id="PRU00042"/>
    </source>
</evidence>
<evidence type="ECO:0000259" key="3">
    <source>
        <dbReference type="PROSITE" id="PS50157"/>
    </source>
</evidence>
<feature type="compositionally biased region" description="Basic and acidic residues" evidence="2">
    <location>
        <begin position="662"/>
        <end position="675"/>
    </location>
</feature>
<keyword evidence="5" id="KW-1185">Reference proteome</keyword>
<comment type="caution">
    <text evidence="4">The sequence shown here is derived from an EMBL/GenBank/DDBJ whole genome shotgun (WGS) entry which is preliminary data.</text>
</comment>
<dbReference type="PROSITE" id="PS50157">
    <property type="entry name" value="ZINC_FINGER_C2H2_2"/>
    <property type="match status" value="3"/>
</dbReference>
<proteinExistence type="predicted"/>
<keyword evidence="1" id="KW-0862">Zinc</keyword>
<sequence length="754" mass="81034">MVSTNQPLPTNMSNVDFQQMMMAIDTSTASANGSLRNNFLAQYGAGAASPNSLASSGAASSAATESAIQSTTTEDESPSLQQSVTSTLPSSTGPTATETTMGASPEIAGQMAALFAQMQQQAAGLPSSMNNILEQIGAMGNLNSLLANSGLAGLGATSLFGAAQESPKANRQKSPAKPPALPVSPHSTLAALQQFGGFGLTQSPTTSHNSVIVSNRSNDDSGSPVGKKPRPSEDDEEERNSLKSALDNLFMSQLTGATGGESAGCSCDECGRQFPNLFVMLTHKNKEHSTELLPGLMPTGFPTLPFMLPGLQAGQFGLQDLDPATLSALGGTPSKPPAPKRQYSSNGKNYCDLCNKDVCNKYFLRTHMLKMHNIVIDENKTVIANIDTLEKEKNGGLTFRCDTCFEVFKERDTMRKHKQQVHGVMTLSSTPSRGNNSNKTQSTNSANSVTSPFLISPTVSGDIEKCPMCEKRMPLPQLRAHIQIEHVGGDMNGSQSHQTLHECRWCPASFSDESECKTHEMRLHSIELFSGVAGIKEEKKSDSATMKCPQCAYSTKDARNLEMHLERHERLNEVKRQMPKEEMDEALKLTTDAALKMINGTDRYQCALCRNSYQDETSLEAHIAVMHSTGAVNGAAGSGVNADALNLTIPKTGGTHHAKKHNGVDEEKRGEERNSHTSGSMSPLDEPIPEGFGRIEPSLEKSHTLQTFVFRCTDANGSFPQEFVVHLPVRNLLSEPTQLTIDLVPVDPASTNSN</sequence>
<feature type="compositionally biased region" description="Polar residues" evidence="2">
    <location>
        <begin position="426"/>
        <end position="451"/>
    </location>
</feature>
<feature type="region of interest" description="Disordered" evidence="2">
    <location>
        <begin position="64"/>
        <end position="101"/>
    </location>
</feature>
<reference evidence="4 5" key="1">
    <citation type="journal article" date="2017" name="Curr. Biol.">
        <title>Genome architecture and evolution of a unichromosomal asexual nematode.</title>
        <authorList>
            <person name="Fradin H."/>
            <person name="Zegar C."/>
            <person name="Gutwein M."/>
            <person name="Lucas J."/>
            <person name="Kovtun M."/>
            <person name="Corcoran D."/>
            <person name="Baugh L.R."/>
            <person name="Kiontke K."/>
            <person name="Gunsalus K."/>
            <person name="Fitch D.H."/>
            <person name="Piano F."/>
        </authorList>
    </citation>
    <scope>NUCLEOTIDE SEQUENCE [LARGE SCALE GENOMIC DNA]</scope>
    <source>
        <strain evidence="4">PF1309</strain>
    </source>
</reference>
<dbReference type="FunFam" id="3.30.160.60:FF:002852">
    <property type="entry name" value="Dorsal Intercalation and Elongation defect"/>
    <property type="match status" value="1"/>
</dbReference>
<dbReference type="OrthoDB" id="10020956at2759"/>
<accession>A0A2A2LM24</accession>
<keyword evidence="1" id="KW-0479">Metal-binding</keyword>
<dbReference type="GO" id="GO:0008270">
    <property type="term" value="F:zinc ion binding"/>
    <property type="evidence" value="ECO:0007669"/>
    <property type="project" value="UniProtKB-KW"/>
</dbReference>
<feature type="domain" description="C2H2-type" evidence="3">
    <location>
        <begin position="265"/>
        <end position="293"/>
    </location>
</feature>
<organism evidence="4 5">
    <name type="scientific">Diploscapter pachys</name>
    <dbReference type="NCBI Taxonomy" id="2018661"/>
    <lineage>
        <taxon>Eukaryota</taxon>
        <taxon>Metazoa</taxon>
        <taxon>Ecdysozoa</taxon>
        <taxon>Nematoda</taxon>
        <taxon>Chromadorea</taxon>
        <taxon>Rhabditida</taxon>
        <taxon>Rhabditina</taxon>
        <taxon>Rhabditomorpha</taxon>
        <taxon>Rhabditoidea</taxon>
        <taxon>Rhabditidae</taxon>
        <taxon>Diploscapter</taxon>
    </lineage>
</organism>
<evidence type="ECO:0000313" key="5">
    <source>
        <dbReference type="Proteomes" id="UP000218231"/>
    </source>
</evidence>
<dbReference type="STRING" id="2018661.A0A2A2LM24"/>
<evidence type="ECO:0000256" key="2">
    <source>
        <dbReference type="SAM" id="MobiDB-lite"/>
    </source>
</evidence>
<dbReference type="Proteomes" id="UP000218231">
    <property type="component" value="Unassembled WGS sequence"/>
</dbReference>
<evidence type="ECO:0000313" key="4">
    <source>
        <dbReference type="EMBL" id="PAV87209.1"/>
    </source>
</evidence>
<dbReference type="Gene3D" id="3.30.160.60">
    <property type="entry name" value="Classic Zinc Finger"/>
    <property type="match status" value="2"/>
</dbReference>
<dbReference type="PANTHER" id="PTHR21190:SF1">
    <property type="entry name" value="GH10077P"/>
    <property type="match status" value="1"/>
</dbReference>
<dbReference type="PROSITE" id="PS00028">
    <property type="entry name" value="ZINC_FINGER_C2H2_1"/>
    <property type="match status" value="5"/>
</dbReference>
<feature type="region of interest" description="Disordered" evidence="2">
    <location>
        <begin position="203"/>
        <end position="241"/>
    </location>
</feature>
<feature type="region of interest" description="Disordered" evidence="2">
    <location>
        <begin position="163"/>
        <end position="184"/>
    </location>
</feature>
<protein>
    <recommendedName>
        <fullName evidence="3">C2H2-type domain-containing protein</fullName>
    </recommendedName>
</protein>
<feature type="compositionally biased region" description="Polar residues" evidence="2">
    <location>
        <begin position="78"/>
        <end position="101"/>
    </location>
</feature>
<gene>
    <name evidence="4" type="ORF">WR25_18872</name>
</gene>
<feature type="domain" description="C2H2-type" evidence="3">
    <location>
        <begin position="399"/>
        <end position="422"/>
    </location>
</feature>
<dbReference type="InterPro" id="IPR013087">
    <property type="entry name" value="Znf_C2H2_type"/>
</dbReference>
<dbReference type="EMBL" id="LIAE01006598">
    <property type="protein sequence ID" value="PAV87209.1"/>
    <property type="molecule type" value="Genomic_DNA"/>
</dbReference>
<feature type="region of interest" description="Disordered" evidence="2">
    <location>
        <begin position="416"/>
        <end position="451"/>
    </location>
</feature>
<dbReference type="SMART" id="SM00355">
    <property type="entry name" value="ZnF_C2H2"/>
    <property type="match status" value="7"/>
</dbReference>
<dbReference type="PANTHER" id="PTHR21190">
    <property type="entry name" value="GH10077P"/>
    <property type="match status" value="1"/>
</dbReference>